<accession>A0A0F7HLB9</accession>
<protein>
    <recommendedName>
        <fullName evidence="3">histidine kinase</fullName>
        <ecNumber evidence="3">2.7.13.3</ecNumber>
    </recommendedName>
</protein>
<comment type="catalytic activity">
    <reaction evidence="1">
        <text>ATP + protein L-histidine = ADP + protein N-phospho-L-histidine.</text>
        <dbReference type="EC" id="2.7.13.3"/>
    </reaction>
</comment>
<dbReference type="RefSeq" id="WP_046790092.1">
    <property type="nucleotide sequence ID" value="NZ_CP011366.1"/>
</dbReference>
<dbReference type="Proteomes" id="UP000034029">
    <property type="component" value="Chromosome"/>
</dbReference>
<dbReference type="PANTHER" id="PTHR45528:SF9">
    <property type="entry name" value="SENSOR HISTIDINE KINASE YBDK"/>
    <property type="match status" value="1"/>
</dbReference>
<evidence type="ECO:0000256" key="2">
    <source>
        <dbReference type="ARBA" id="ARBA00004651"/>
    </source>
</evidence>
<reference evidence="14" key="2">
    <citation type="submission" date="2015-04" db="EMBL/GenBank/DDBJ databases">
        <title>Complete genome sequence of Salinicoccus halodurans strain H3B36, isolated from the Qaidam basin of China.</title>
        <authorList>
            <person name="Ma Y."/>
            <person name="Jiang K."/>
            <person name="Xue Y."/>
        </authorList>
    </citation>
    <scope>NUCLEOTIDE SEQUENCE [LARGE SCALE GENOMIC DNA]</scope>
    <source>
        <strain evidence="14">H3B36</strain>
    </source>
</reference>
<dbReference type="PANTHER" id="PTHR45528">
    <property type="entry name" value="SENSOR HISTIDINE KINASE CPXA"/>
    <property type="match status" value="1"/>
</dbReference>
<proteinExistence type="predicted"/>
<dbReference type="Gene3D" id="3.30.565.10">
    <property type="entry name" value="Histidine kinase-like ATPase, C-terminal domain"/>
    <property type="match status" value="1"/>
</dbReference>
<evidence type="ECO:0000256" key="7">
    <source>
        <dbReference type="ARBA" id="ARBA00022777"/>
    </source>
</evidence>
<evidence type="ECO:0000256" key="1">
    <source>
        <dbReference type="ARBA" id="ARBA00000085"/>
    </source>
</evidence>
<dbReference type="InterPro" id="IPR050398">
    <property type="entry name" value="HssS/ArlS-like"/>
</dbReference>
<evidence type="ECO:0000313" key="14">
    <source>
        <dbReference type="Proteomes" id="UP000034029"/>
    </source>
</evidence>
<dbReference type="KEGG" id="shv:AAT16_06460"/>
<dbReference type="GO" id="GO:0005886">
    <property type="term" value="C:plasma membrane"/>
    <property type="evidence" value="ECO:0007669"/>
    <property type="project" value="UniProtKB-SubCell"/>
</dbReference>
<evidence type="ECO:0000313" key="15">
    <source>
        <dbReference type="Proteomes" id="UP000183090"/>
    </source>
</evidence>
<dbReference type="Proteomes" id="UP000183090">
    <property type="component" value="Unassembled WGS sequence"/>
</dbReference>
<evidence type="ECO:0000259" key="11">
    <source>
        <dbReference type="PROSITE" id="PS50885"/>
    </source>
</evidence>
<evidence type="ECO:0000256" key="8">
    <source>
        <dbReference type="ARBA" id="ARBA00023012"/>
    </source>
</evidence>
<dbReference type="EC" id="2.7.13.3" evidence="3"/>
<dbReference type="InterPro" id="IPR003660">
    <property type="entry name" value="HAMP_dom"/>
</dbReference>
<keyword evidence="9 10" id="KW-0472">Membrane</keyword>
<evidence type="ECO:0000313" key="13">
    <source>
        <dbReference type="EMBL" id="SFK57526.1"/>
    </source>
</evidence>
<feature type="transmembrane region" description="Helical" evidence="10">
    <location>
        <begin position="58"/>
        <end position="77"/>
    </location>
</feature>
<evidence type="ECO:0000256" key="5">
    <source>
        <dbReference type="ARBA" id="ARBA00022553"/>
    </source>
</evidence>
<dbReference type="InterPro" id="IPR036097">
    <property type="entry name" value="HisK_dim/P_sf"/>
</dbReference>
<keyword evidence="4" id="KW-1003">Cell membrane</keyword>
<name>A0A0F7HLB9_9STAP</name>
<dbReference type="InterPro" id="IPR036890">
    <property type="entry name" value="HATPase_C_sf"/>
</dbReference>
<evidence type="ECO:0000256" key="9">
    <source>
        <dbReference type="ARBA" id="ARBA00023136"/>
    </source>
</evidence>
<keyword evidence="7" id="KW-0418">Kinase</keyword>
<evidence type="ECO:0000313" key="12">
    <source>
        <dbReference type="EMBL" id="AKG73904.1"/>
    </source>
</evidence>
<dbReference type="SUPFAM" id="SSF47384">
    <property type="entry name" value="Homodimeric domain of signal transducing histidine kinase"/>
    <property type="match status" value="1"/>
</dbReference>
<gene>
    <name evidence="12" type="ORF">AAT16_06460</name>
    <name evidence="13" type="ORF">SAMN05216235_0533</name>
</gene>
<evidence type="ECO:0000256" key="4">
    <source>
        <dbReference type="ARBA" id="ARBA00022475"/>
    </source>
</evidence>
<evidence type="ECO:0000256" key="6">
    <source>
        <dbReference type="ARBA" id="ARBA00022679"/>
    </source>
</evidence>
<sequence length="336" mass="39223">MNNKSLIKKFYVVMFLSVAAVPVVFILVNYSMLLIYTLFSEVLNNEEPFNSSFMYTNFYLIFFIALSILVILGAQYFKKTINRINEIQNTVKQIAYDASVPDKLMTVEESEDEINHLAQSINILIDRLRYKEAMLNQQEKHQDEYLRQLTHDINTPLTALNLELYQFSKELDIQDETLTPLYEKVNYISQLAGKITVVNQSDIDNYYIFNKDVDVGTLIDRSLMKWEYLFDKNDIEVHLSALDDLVWVGDELWLERLLNNIISNIYLHSQTDRIEISLEEGLVIRDYGTGYNLKKTYQPGSGSSIIDDISKRFYIDLDIKSNINGTEYRLRQQKSS</sequence>
<organism evidence="13 15">
    <name type="scientific">Salinicoccus halodurans</name>
    <dbReference type="NCBI Taxonomy" id="407035"/>
    <lineage>
        <taxon>Bacteria</taxon>
        <taxon>Bacillati</taxon>
        <taxon>Bacillota</taxon>
        <taxon>Bacilli</taxon>
        <taxon>Bacillales</taxon>
        <taxon>Staphylococcaceae</taxon>
        <taxon>Salinicoccus</taxon>
    </lineage>
</organism>
<keyword evidence="10" id="KW-0812">Transmembrane</keyword>
<dbReference type="AlphaFoldDB" id="A0A0F7HLB9"/>
<keyword evidence="14" id="KW-1185">Reference proteome</keyword>
<evidence type="ECO:0000256" key="3">
    <source>
        <dbReference type="ARBA" id="ARBA00012438"/>
    </source>
</evidence>
<dbReference type="SUPFAM" id="SSF55874">
    <property type="entry name" value="ATPase domain of HSP90 chaperone/DNA topoisomerase II/histidine kinase"/>
    <property type="match status" value="1"/>
</dbReference>
<dbReference type="Gene3D" id="1.10.287.130">
    <property type="match status" value="1"/>
</dbReference>
<keyword evidence="10" id="KW-1133">Transmembrane helix</keyword>
<dbReference type="GO" id="GO:0000155">
    <property type="term" value="F:phosphorelay sensor kinase activity"/>
    <property type="evidence" value="ECO:0007669"/>
    <property type="project" value="InterPro"/>
</dbReference>
<comment type="subcellular location">
    <subcellularLocation>
        <location evidence="2">Cell membrane</location>
        <topology evidence="2">Multi-pass membrane protein</topology>
    </subcellularLocation>
</comment>
<dbReference type="EMBL" id="FOTB01000001">
    <property type="protein sequence ID" value="SFK57526.1"/>
    <property type="molecule type" value="Genomic_DNA"/>
</dbReference>
<dbReference type="CDD" id="cd06225">
    <property type="entry name" value="HAMP"/>
    <property type="match status" value="1"/>
</dbReference>
<keyword evidence="6" id="KW-0808">Transferase</keyword>
<feature type="domain" description="HAMP" evidence="11">
    <location>
        <begin position="78"/>
        <end position="133"/>
    </location>
</feature>
<dbReference type="OrthoDB" id="14660at2"/>
<reference evidence="13 15" key="3">
    <citation type="submission" date="2016-10" db="EMBL/GenBank/DDBJ databases">
        <authorList>
            <person name="Varghese N."/>
            <person name="Submissions S."/>
        </authorList>
    </citation>
    <scope>NUCLEOTIDE SEQUENCE [LARGE SCALE GENOMIC DNA]</scope>
    <source>
        <strain evidence="13 15">CGMCC 1.6501</strain>
    </source>
</reference>
<dbReference type="PROSITE" id="PS50885">
    <property type="entry name" value="HAMP"/>
    <property type="match status" value="1"/>
</dbReference>
<dbReference type="EMBL" id="CP011366">
    <property type="protein sequence ID" value="AKG73904.1"/>
    <property type="molecule type" value="Genomic_DNA"/>
</dbReference>
<feature type="transmembrane region" description="Helical" evidence="10">
    <location>
        <begin position="12"/>
        <end position="38"/>
    </location>
</feature>
<keyword evidence="5" id="KW-0597">Phosphoprotein</keyword>
<evidence type="ECO:0000256" key="10">
    <source>
        <dbReference type="SAM" id="Phobius"/>
    </source>
</evidence>
<reference evidence="12 14" key="1">
    <citation type="journal article" date="2015" name="Int. J. Syst. Evol. Microbiol.">
        <title>Complete genome sequence of Salinicoccus halodurans H3B36, isolated from the Qaidam Basin in China.</title>
        <authorList>
            <person name="Jiang K."/>
            <person name="Xue Y."/>
            <person name="Ma Y."/>
        </authorList>
    </citation>
    <scope>NUCLEOTIDE SEQUENCE [LARGE SCALE GENOMIC DNA]</scope>
    <source>
        <strain evidence="12 14">H3B36</strain>
    </source>
</reference>
<keyword evidence="8" id="KW-0902">Two-component regulatory system</keyword>